<evidence type="ECO:0000313" key="3">
    <source>
        <dbReference type="Proteomes" id="UP000001555"/>
    </source>
</evidence>
<dbReference type="Gene3D" id="3.60.10.10">
    <property type="entry name" value="Endonuclease/exonuclease/phosphatase"/>
    <property type="match status" value="1"/>
</dbReference>
<sequence length="91" mass="10772">MDRSRRKYAIWQWNCRGFRRKRGNLQQYVSTKEEESTPDVIAFQETWGMAKFSGYRAYGKDAKEKTRVTTTGVIFRRNKRSVVFNGIIITV</sequence>
<protein>
    <recommendedName>
        <fullName evidence="4">Endonuclease/exonuclease/phosphatase domain-containing protein</fullName>
    </recommendedName>
</protein>
<dbReference type="HOGENOM" id="CLU_2429535_0_0_1"/>
<accession>B7QI97</accession>
<dbReference type="VEuPathDB" id="VectorBase:ISCW013809"/>
<dbReference type="EMBL" id="DS944630">
    <property type="protein sequence ID" value="EEC18569.1"/>
    <property type="molecule type" value="Genomic_DNA"/>
</dbReference>
<evidence type="ECO:0000313" key="2">
    <source>
        <dbReference type="EnsemblMetazoa" id="ISCW013809-PA"/>
    </source>
</evidence>
<keyword evidence="3" id="KW-1185">Reference proteome</keyword>
<dbReference type="AlphaFoldDB" id="B7QI97"/>
<evidence type="ECO:0008006" key="4">
    <source>
        <dbReference type="Google" id="ProtNLM"/>
    </source>
</evidence>
<proteinExistence type="predicted"/>
<reference evidence="2" key="2">
    <citation type="submission" date="2020-05" db="UniProtKB">
        <authorList>
            <consortium name="EnsemblMetazoa"/>
        </authorList>
    </citation>
    <scope>IDENTIFICATION</scope>
    <source>
        <strain evidence="2">wikel</strain>
    </source>
</reference>
<dbReference type="SUPFAM" id="SSF56219">
    <property type="entry name" value="DNase I-like"/>
    <property type="match status" value="1"/>
</dbReference>
<dbReference type="VEuPathDB" id="VectorBase:ISCI013809"/>
<organism>
    <name type="scientific">Ixodes scapularis</name>
    <name type="common">Black-legged tick</name>
    <name type="synonym">Deer tick</name>
    <dbReference type="NCBI Taxonomy" id="6945"/>
    <lineage>
        <taxon>Eukaryota</taxon>
        <taxon>Metazoa</taxon>
        <taxon>Ecdysozoa</taxon>
        <taxon>Arthropoda</taxon>
        <taxon>Chelicerata</taxon>
        <taxon>Arachnida</taxon>
        <taxon>Acari</taxon>
        <taxon>Parasitiformes</taxon>
        <taxon>Ixodida</taxon>
        <taxon>Ixodoidea</taxon>
        <taxon>Ixodidae</taxon>
        <taxon>Ixodinae</taxon>
        <taxon>Ixodes</taxon>
    </lineage>
</organism>
<gene>
    <name evidence="1" type="ORF">IscW_ISCW013809</name>
</gene>
<dbReference type="EnsemblMetazoa" id="ISCW013809-RA">
    <property type="protein sequence ID" value="ISCW013809-PA"/>
    <property type="gene ID" value="ISCW013809"/>
</dbReference>
<dbReference type="EMBL" id="ABJB010974871">
    <property type="status" value="NOT_ANNOTATED_CDS"/>
    <property type="molecule type" value="Genomic_DNA"/>
</dbReference>
<name>B7QI97_IXOSC</name>
<dbReference type="InterPro" id="IPR036691">
    <property type="entry name" value="Endo/exonu/phosph_ase_sf"/>
</dbReference>
<dbReference type="InParanoid" id="B7QI97"/>
<dbReference type="Proteomes" id="UP000001555">
    <property type="component" value="Unassembled WGS sequence"/>
</dbReference>
<dbReference type="EMBL" id="ABJB010096760">
    <property type="status" value="NOT_ANNOTATED_CDS"/>
    <property type="molecule type" value="Genomic_DNA"/>
</dbReference>
<dbReference type="PaxDb" id="6945-B7QI97"/>
<reference evidence="1 3" key="1">
    <citation type="submission" date="2008-03" db="EMBL/GenBank/DDBJ databases">
        <title>Annotation of Ixodes scapularis.</title>
        <authorList>
            <consortium name="Ixodes scapularis Genome Project Consortium"/>
            <person name="Caler E."/>
            <person name="Hannick L.I."/>
            <person name="Bidwell S."/>
            <person name="Joardar V."/>
            <person name="Thiagarajan M."/>
            <person name="Amedeo P."/>
            <person name="Galinsky K.J."/>
            <person name="Schobel S."/>
            <person name="Inman J."/>
            <person name="Hostetler J."/>
            <person name="Miller J."/>
            <person name="Hammond M."/>
            <person name="Megy K."/>
            <person name="Lawson D."/>
            <person name="Kodira C."/>
            <person name="Sutton G."/>
            <person name="Meyer J."/>
            <person name="Hill C.A."/>
            <person name="Birren B."/>
            <person name="Nene V."/>
            <person name="Collins F."/>
            <person name="Alarcon-Chaidez F."/>
            <person name="Wikel S."/>
            <person name="Strausberg R."/>
        </authorList>
    </citation>
    <scope>NUCLEOTIDE SEQUENCE [LARGE SCALE GENOMIC DNA]</scope>
    <source>
        <strain evidence="3">Wikel</strain>
        <strain evidence="1">Wikel colony</strain>
    </source>
</reference>
<evidence type="ECO:0000313" key="1">
    <source>
        <dbReference type="EMBL" id="EEC18569.1"/>
    </source>
</evidence>